<feature type="compositionally biased region" description="Acidic residues" evidence="1">
    <location>
        <begin position="553"/>
        <end position="562"/>
    </location>
</feature>
<feature type="region of interest" description="Disordered" evidence="1">
    <location>
        <begin position="268"/>
        <end position="351"/>
    </location>
</feature>
<accession>A0A9P0A2K7</accession>
<feature type="compositionally biased region" description="Polar residues" evidence="1">
    <location>
        <begin position="66"/>
        <end position="77"/>
    </location>
</feature>
<gene>
    <name evidence="3" type="ORF">BEMITA_LOCUS1549</name>
</gene>
<proteinExistence type="predicted"/>
<feature type="region of interest" description="Disordered" evidence="1">
    <location>
        <begin position="605"/>
        <end position="628"/>
    </location>
</feature>
<evidence type="ECO:0000256" key="1">
    <source>
        <dbReference type="SAM" id="MobiDB-lite"/>
    </source>
</evidence>
<dbReference type="EMBL" id="OU963862">
    <property type="protein sequence ID" value="CAH0381948.1"/>
    <property type="molecule type" value="Genomic_DNA"/>
</dbReference>
<dbReference type="AlphaFoldDB" id="A0A9P0A2K7"/>
<protein>
    <submittedName>
        <fullName evidence="3">Uncharacterized protein</fullName>
    </submittedName>
</protein>
<feature type="compositionally biased region" description="Low complexity" evidence="1">
    <location>
        <begin position="28"/>
        <end position="42"/>
    </location>
</feature>
<keyword evidence="2" id="KW-0732">Signal</keyword>
<feature type="chain" id="PRO_5040327616" evidence="2">
    <location>
        <begin position="18"/>
        <end position="919"/>
    </location>
</feature>
<evidence type="ECO:0000256" key="2">
    <source>
        <dbReference type="SAM" id="SignalP"/>
    </source>
</evidence>
<organism evidence="3 4">
    <name type="scientific">Bemisia tabaci</name>
    <name type="common">Sweetpotato whitefly</name>
    <name type="synonym">Aleurodes tabaci</name>
    <dbReference type="NCBI Taxonomy" id="7038"/>
    <lineage>
        <taxon>Eukaryota</taxon>
        <taxon>Metazoa</taxon>
        <taxon>Ecdysozoa</taxon>
        <taxon>Arthropoda</taxon>
        <taxon>Hexapoda</taxon>
        <taxon>Insecta</taxon>
        <taxon>Pterygota</taxon>
        <taxon>Neoptera</taxon>
        <taxon>Paraneoptera</taxon>
        <taxon>Hemiptera</taxon>
        <taxon>Sternorrhyncha</taxon>
        <taxon>Aleyrodoidea</taxon>
        <taxon>Aleyrodidae</taxon>
        <taxon>Aleyrodinae</taxon>
        <taxon>Bemisia</taxon>
    </lineage>
</organism>
<dbReference type="Proteomes" id="UP001152759">
    <property type="component" value="Chromosome 1"/>
</dbReference>
<feature type="compositionally biased region" description="Polar residues" evidence="1">
    <location>
        <begin position="605"/>
        <end position="615"/>
    </location>
</feature>
<name>A0A9P0A2K7_BEMTA</name>
<feature type="compositionally biased region" description="Basic and acidic residues" evidence="1">
    <location>
        <begin position="280"/>
        <end position="302"/>
    </location>
</feature>
<feature type="compositionally biased region" description="Basic and acidic residues" evidence="1">
    <location>
        <begin position="78"/>
        <end position="93"/>
    </location>
</feature>
<reference evidence="3" key="1">
    <citation type="submission" date="2021-12" db="EMBL/GenBank/DDBJ databases">
        <authorList>
            <person name="King R."/>
        </authorList>
    </citation>
    <scope>NUCLEOTIDE SEQUENCE</scope>
</reference>
<keyword evidence="4" id="KW-1185">Reference proteome</keyword>
<feature type="compositionally biased region" description="Low complexity" evidence="1">
    <location>
        <begin position="53"/>
        <end position="65"/>
    </location>
</feature>
<feature type="signal peptide" evidence="2">
    <location>
        <begin position="1"/>
        <end position="17"/>
    </location>
</feature>
<evidence type="ECO:0000313" key="4">
    <source>
        <dbReference type="Proteomes" id="UP001152759"/>
    </source>
</evidence>
<feature type="region of interest" description="Disordered" evidence="1">
    <location>
        <begin position="760"/>
        <end position="791"/>
    </location>
</feature>
<feature type="compositionally biased region" description="Polar residues" evidence="1">
    <location>
        <begin position="327"/>
        <end position="343"/>
    </location>
</feature>
<sequence>MNLLFLCVMSLIAVTELHPLHRVPRATSQSSKSSRNSSRNKQITPINLRIIQNNSPPLSVLNSNSRKPNTTVDSTRQSSKDEADTGNQDRDPLLEEDEDTLLDEQMDTCNARQGGIFPDPKSPRDLSECKIDTIKEASVTKENSCGGKKHELDGPLGKRPGLCDCIETFNSSGGIKSANSVLHHPNLSKNDGLLAQDTKSRSVSVEEIGDNTDAESEPEKIWVCDTRIKNGTLVVNHCELRPNPFKAHSVAPAFDSNFDRTEEQTAKHFNTLKDPTSAETGDRSRESSVHRCRPVEERERYQNSDGNAYNSAEEDPLSSPPLKEQISAPSRRSSTCGHSSKSMLNCDDVSSRERRFDNDSFDGSCESNSQQQSGIRRSLAVECNLRPNTEKLGGFSFKDLCERLTCRLNFGTSPAFSGNLEKQDHCCRKDVCEFERQNTGFEAARPSNSQISTNSGLCCEVACECSKCANCESISKTGGSTNASPENDEELCCYCKNLFDRQKAGSKVTASLGSRTCAKSTPETPTKSESCCCKNVSANQWSRRAQVTVTTNGEEDDVEDSSPENRKKSYSCRNSQIANKTTKTSATCDRSEESECCCCKNPRNNQNSGRNSEATSRTDNRDNVSGNPEKSEFCHSTCSACQNSQVSSGSQENQEYSEPKCCSKNNLHVLCQKSNRAEEDKPSVSDCKPSLCIKDSNSQCGVAESTNRCTGGSEIAVNLSVLQNCKCECSSHCASDSSESNNNRNCDRCELHSSEQIEKKVQNSDTDHSLAQSESCNKRSTSDCGQGFNRKSSKTQTCERVFAETKTESKSRSFSKETEGPDYCDDTSGCRSFHREKSTCKEVKEDTFAADQDLDRDPKAFDENGGKCECNLTPPVLPRMCAFIMYPGMNVSDPLFKQLSPNPMLFCPFNFKNVDQIIC</sequence>
<evidence type="ECO:0000313" key="3">
    <source>
        <dbReference type="EMBL" id="CAH0381948.1"/>
    </source>
</evidence>
<feature type="region of interest" description="Disordered" evidence="1">
    <location>
        <begin position="23"/>
        <end position="93"/>
    </location>
</feature>
<feature type="region of interest" description="Disordered" evidence="1">
    <location>
        <begin position="544"/>
        <end position="572"/>
    </location>
</feature>